<dbReference type="KEGG" id="ttf:THTE_3039"/>
<reference evidence="1 2" key="1">
    <citation type="journal article" name="Front. Microbiol.">
        <title>Sugar Metabolism of the First Thermophilic Planctomycete Thermogutta terrifontis: Comparative Genomic and Transcriptomic Approaches.</title>
        <authorList>
            <person name="Elcheninov A.G."/>
            <person name="Menzel P."/>
            <person name="Gudbergsdottir S.R."/>
            <person name="Slesarev A.I."/>
            <person name="Kadnikov V.V."/>
            <person name="Krogh A."/>
            <person name="Bonch-Osmolovskaya E.A."/>
            <person name="Peng X."/>
            <person name="Kublanov I.V."/>
        </authorList>
    </citation>
    <scope>NUCLEOTIDE SEQUENCE [LARGE SCALE GENOMIC DNA]</scope>
    <source>
        <strain evidence="1 2">R1</strain>
    </source>
</reference>
<gene>
    <name evidence="1" type="ORF">THTE_3039</name>
</gene>
<evidence type="ECO:0000313" key="2">
    <source>
        <dbReference type="Proteomes" id="UP000215086"/>
    </source>
</evidence>
<name>A0A286RI47_9BACT</name>
<sequence>MLELTPRFDEALRFAVSVHRHQVRNVTETPYVGHLLRVCGLVLEYGGTEDEAIAGLLHDALEDQNRPGLVDEIKQRFGPQVLEIVRECSDTTQRPKPPWRERKEQFLRRLAEANAAVRLVVAADKWDNVNNLLVLLRRFGPEIWQHFRGGREGTLWYYREIVSVLRRASQNPLILDLAERVEQLHKLAKA</sequence>
<dbReference type="RefSeq" id="WP_207651701.1">
    <property type="nucleotide sequence ID" value="NZ_CP018477.1"/>
</dbReference>
<dbReference type="PANTHER" id="PTHR46246">
    <property type="entry name" value="GUANOSINE-3',5'-BIS(DIPHOSPHATE) 3'-PYROPHOSPHOHYDROLASE MESH1"/>
    <property type="match status" value="1"/>
</dbReference>
<dbReference type="Gene3D" id="1.10.3210.10">
    <property type="entry name" value="Hypothetical protein af1432"/>
    <property type="match status" value="1"/>
</dbReference>
<dbReference type="GO" id="GO:0016301">
    <property type="term" value="F:kinase activity"/>
    <property type="evidence" value="ECO:0007669"/>
    <property type="project" value="UniProtKB-KW"/>
</dbReference>
<evidence type="ECO:0000313" key="1">
    <source>
        <dbReference type="EMBL" id="ASV75641.1"/>
    </source>
</evidence>
<dbReference type="GO" id="GO:0008893">
    <property type="term" value="F:guanosine-3',5'-bis(diphosphate) 3'-diphosphatase activity"/>
    <property type="evidence" value="ECO:0007669"/>
    <property type="project" value="TreeGrafter"/>
</dbReference>
<dbReference type="PANTHER" id="PTHR46246:SF1">
    <property type="entry name" value="GUANOSINE-3',5'-BIS(DIPHOSPHATE) 3'-PYROPHOSPHOHYDROLASE MESH1"/>
    <property type="match status" value="1"/>
</dbReference>
<proteinExistence type="predicted"/>
<dbReference type="Pfam" id="PF13328">
    <property type="entry name" value="HD_4"/>
    <property type="match status" value="1"/>
</dbReference>
<accession>A0A286RI47</accession>
<keyword evidence="1" id="KW-0808">Transferase</keyword>
<keyword evidence="2" id="KW-1185">Reference proteome</keyword>
<dbReference type="AlphaFoldDB" id="A0A286RI47"/>
<keyword evidence="1" id="KW-0418">Kinase</keyword>
<protein>
    <submittedName>
        <fullName evidence="1">GTP pyrophosphokinase</fullName>
        <ecNumber evidence="1">2.7.6.5</ecNumber>
    </submittedName>
</protein>
<dbReference type="EC" id="2.7.6.5" evidence="1"/>
<dbReference type="InterPro" id="IPR052194">
    <property type="entry name" value="MESH1"/>
</dbReference>
<dbReference type="Proteomes" id="UP000215086">
    <property type="component" value="Chromosome"/>
</dbReference>
<dbReference type="SUPFAM" id="SSF109604">
    <property type="entry name" value="HD-domain/PDEase-like"/>
    <property type="match status" value="1"/>
</dbReference>
<dbReference type="EMBL" id="CP018477">
    <property type="protein sequence ID" value="ASV75641.1"/>
    <property type="molecule type" value="Genomic_DNA"/>
</dbReference>
<dbReference type="GO" id="GO:0008728">
    <property type="term" value="F:GTP diphosphokinase activity"/>
    <property type="evidence" value="ECO:0007669"/>
    <property type="project" value="UniProtKB-EC"/>
</dbReference>
<organism evidence="1 2">
    <name type="scientific">Thermogutta terrifontis</name>
    <dbReference type="NCBI Taxonomy" id="1331910"/>
    <lineage>
        <taxon>Bacteria</taxon>
        <taxon>Pseudomonadati</taxon>
        <taxon>Planctomycetota</taxon>
        <taxon>Planctomycetia</taxon>
        <taxon>Pirellulales</taxon>
        <taxon>Thermoguttaceae</taxon>
        <taxon>Thermogutta</taxon>
    </lineage>
</organism>